<sequence>MATLGHVTWLTGLPHCPVMSAPVGLSARELQEEELKVALQEINSSKPNLLFKWIKLKSNGTDESALAFSRVKQFINSVKNLKPPVRTQIAVNGWPPRSSKMSLANRSTLKRK</sequence>
<evidence type="ECO:0000256" key="1">
    <source>
        <dbReference type="SAM" id="MobiDB-lite"/>
    </source>
</evidence>
<name>A0A7R8W809_9CRUS</name>
<feature type="compositionally biased region" description="Polar residues" evidence="1">
    <location>
        <begin position="99"/>
        <end position="112"/>
    </location>
</feature>
<feature type="region of interest" description="Disordered" evidence="1">
    <location>
        <begin position="89"/>
        <end position="112"/>
    </location>
</feature>
<proteinExistence type="predicted"/>
<organism evidence="2">
    <name type="scientific">Cyprideis torosa</name>
    <dbReference type="NCBI Taxonomy" id="163714"/>
    <lineage>
        <taxon>Eukaryota</taxon>
        <taxon>Metazoa</taxon>
        <taxon>Ecdysozoa</taxon>
        <taxon>Arthropoda</taxon>
        <taxon>Crustacea</taxon>
        <taxon>Oligostraca</taxon>
        <taxon>Ostracoda</taxon>
        <taxon>Podocopa</taxon>
        <taxon>Podocopida</taxon>
        <taxon>Cytherocopina</taxon>
        <taxon>Cytheroidea</taxon>
        <taxon>Cytherideidae</taxon>
        <taxon>Cyprideis</taxon>
    </lineage>
</organism>
<accession>A0A7R8W809</accession>
<dbReference type="AlphaFoldDB" id="A0A7R8W809"/>
<protein>
    <submittedName>
        <fullName evidence="2">Uncharacterized protein</fullName>
    </submittedName>
</protein>
<dbReference type="EMBL" id="OB660884">
    <property type="protein sequence ID" value="CAD7226656.1"/>
    <property type="molecule type" value="Genomic_DNA"/>
</dbReference>
<reference evidence="2" key="1">
    <citation type="submission" date="2020-11" db="EMBL/GenBank/DDBJ databases">
        <authorList>
            <person name="Tran Van P."/>
        </authorList>
    </citation>
    <scope>NUCLEOTIDE SEQUENCE</scope>
</reference>
<evidence type="ECO:0000313" key="2">
    <source>
        <dbReference type="EMBL" id="CAD7226656.1"/>
    </source>
</evidence>
<gene>
    <name evidence="2" type="ORF">CTOB1V02_LOCUS4572</name>
</gene>